<proteinExistence type="predicted"/>
<evidence type="ECO:0000313" key="3">
    <source>
        <dbReference type="Proteomes" id="UP000320404"/>
    </source>
</evidence>
<feature type="signal peptide" evidence="1">
    <location>
        <begin position="1"/>
        <end position="34"/>
    </location>
</feature>
<evidence type="ECO:0000256" key="1">
    <source>
        <dbReference type="SAM" id="SignalP"/>
    </source>
</evidence>
<dbReference type="Pfam" id="PF04214">
    <property type="entry name" value="DUF411"/>
    <property type="match status" value="1"/>
</dbReference>
<keyword evidence="1" id="KW-0732">Signal</keyword>
<feature type="chain" id="PRO_5022170366" evidence="1">
    <location>
        <begin position="35"/>
        <end position="170"/>
    </location>
</feature>
<reference evidence="2 3" key="1">
    <citation type="submission" date="2019-02" db="EMBL/GenBank/DDBJ databases">
        <title>Prokaryotic population dynamics and viral predation in marine succession experiment using metagenomics: the confinement effect.</title>
        <authorList>
            <person name="Haro-Moreno J.M."/>
            <person name="Rodriguez-Valera F."/>
            <person name="Lopez-Perez M."/>
        </authorList>
    </citation>
    <scope>NUCLEOTIDE SEQUENCE [LARGE SCALE GENOMIC DNA]</scope>
    <source>
        <strain evidence="2">MED-G158</strain>
    </source>
</reference>
<sequence>MKTNIFRAHSILRKQFFHSLIALLAWLIMPMAGAQSIDDITLNVYKEPTCGCCVGWIEHMDERGYSSNVHHPRDIGKVKAELGLKPEWTSCHTAVAQEGFIFEGHIPEKFIAQFLAAPPDGALGLAVPGMPIGGPGMEMGNRFTPYDILLINKDGSHSVFASIKSAADQH</sequence>
<comment type="caution">
    <text evidence="2">The sequence shown here is derived from an EMBL/GenBank/DDBJ whole genome shotgun (WGS) entry which is preliminary data.</text>
</comment>
<dbReference type="AlphaFoldDB" id="A0A520S467"/>
<protein>
    <submittedName>
        <fullName evidence="2">DUF411 domain-containing protein</fullName>
    </submittedName>
</protein>
<gene>
    <name evidence="2" type="ORF">EVA69_02025</name>
</gene>
<evidence type="ECO:0000313" key="2">
    <source>
        <dbReference type="EMBL" id="RZO77267.1"/>
    </source>
</evidence>
<name>A0A520S467_9GAMM</name>
<dbReference type="EMBL" id="SHAH01000017">
    <property type="protein sequence ID" value="RZO77267.1"/>
    <property type="molecule type" value="Genomic_DNA"/>
</dbReference>
<dbReference type="InterPro" id="IPR007332">
    <property type="entry name" value="DUF411"/>
</dbReference>
<accession>A0A520S467</accession>
<organism evidence="2 3">
    <name type="scientific">OM182 bacterium</name>
    <dbReference type="NCBI Taxonomy" id="2510334"/>
    <lineage>
        <taxon>Bacteria</taxon>
        <taxon>Pseudomonadati</taxon>
        <taxon>Pseudomonadota</taxon>
        <taxon>Gammaproteobacteria</taxon>
        <taxon>OMG group</taxon>
        <taxon>OM182 clade</taxon>
    </lineage>
</organism>
<dbReference type="Proteomes" id="UP000320404">
    <property type="component" value="Unassembled WGS sequence"/>
</dbReference>